<organism evidence="1 2">
    <name type="scientific">Hypnocyclicus thermotrophus</name>
    <dbReference type="NCBI Taxonomy" id="1627895"/>
    <lineage>
        <taxon>Bacteria</taxon>
        <taxon>Fusobacteriati</taxon>
        <taxon>Fusobacteriota</taxon>
        <taxon>Fusobacteriia</taxon>
        <taxon>Fusobacteriales</taxon>
        <taxon>Fusobacteriaceae</taxon>
        <taxon>Hypnocyclicus</taxon>
    </lineage>
</organism>
<dbReference type="EMBL" id="SOBG01000008">
    <property type="protein sequence ID" value="TDT68114.1"/>
    <property type="molecule type" value="Genomic_DNA"/>
</dbReference>
<reference evidence="1 2" key="1">
    <citation type="submission" date="2019-03" db="EMBL/GenBank/DDBJ databases">
        <title>Genomic Encyclopedia of Type Strains, Phase IV (KMG-IV): sequencing the most valuable type-strain genomes for metagenomic binning, comparative biology and taxonomic classification.</title>
        <authorList>
            <person name="Goeker M."/>
        </authorList>
    </citation>
    <scope>NUCLEOTIDE SEQUENCE [LARGE SCALE GENOMIC DNA]</scope>
    <source>
        <strain evidence="1 2">DSM 100055</strain>
    </source>
</reference>
<comment type="caution">
    <text evidence="1">The sequence shown here is derived from an EMBL/GenBank/DDBJ whole genome shotgun (WGS) entry which is preliminary data.</text>
</comment>
<dbReference type="Proteomes" id="UP000294678">
    <property type="component" value="Unassembled WGS sequence"/>
</dbReference>
<accession>A0AA46I5H7</accession>
<proteinExistence type="predicted"/>
<dbReference type="AlphaFoldDB" id="A0AA46I5H7"/>
<gene>
    <name evidence="1" type="ORF">EV215_1835</name>
</gene>
<sequence>MGITKNDLLKALDRFYSKETLLKLFKKYFLNWIADGYIGGNLGLFEVSLIGHTSKKQIFLDLIFEIYSKEEIFLTIYNNLDKDIQNIFLEIAWNEKFIIDDKNKYLTEKTNGYRKILIPKTKYMFFNYNCSDENLWVKSKKENGYFYLHKDIIRWIRKYLPKPKEYDLIPINKPSTTFFLSSEKEVINKISTYYNFYSLGHIELSTSNKVLKKSKREMRKYCKLIEFYNDFGDLDFLKTETLSLFLLSLSKKYQDQKYFKPQNLKFLIIGLLDGKLISDENFNYTTKFLNYLKGVKYIWNEKEQTKKAFRTIKTVLENMPKGKAVSIDNILKYIDYRDMDIEILSPENIYNYVYINEADYGRTKISTYENYYNYVVVPFVKSIFAILGCLGVLDIYYDVPSNKNGLYLKNGYLTKYDGFKYIKLSKLGEYIFDKINNYNFGEDNENSEVYLDSNRLIISIVGDSPIRIMFLETIAERISESKFKISYKSFFKNIETEKDILEKIDIFKQKISNNLPKLWEKFFEKLITRSSSITPVNDYQIIKLKEDKELFEIILKNKKIKSKILKAENFHILIKKEDISELSNFLKENGYFNKLI</sequence>
<protein>
    <submittedName>
        <fullName evidence="1">Uncharacterized protein</fullName>
    </submittedName>
</protein>
<evidence type="ECO:0000313" key="2">
    <source>
        <dbReference type="Proteomes" id="UP000294678"/>
    </source>
</evidence>
<dbReference type="RefSeq" id="WP_134113695.1">
    <property type="nucleotide sequence ID" value="NZ_SOBG01000008.1"/>
</dbReference>
<evidence type="ECO:0000313" key="1">
    <source>
        <dbReference type="EMBL" id="TDT68114.1"/>
    </source>
</evidence>
<name>A0AA46I5H7_9FUSO</name>
<keyword evidence="2" id="KW-1185">Reference proteome</keyword>